<dbReference type="Pfam" id="PF08479">
    <property type="entry name" value="POTRA_2"/>
    <property type="match status" value="1"/>
</dbReference>
<dbReference type="PANTHER" id="PTHR34597">
    <property type="entry name" value="SLR1661 PROTEIN"/>
    <property type="match status" value="1"/>
</dbReference>
<dbReference type="PANTHER" id="PTHR34597:SF3">
    <property type="entry name" value="OUTER MEMBRANE TRANSPORTER CDIB"/>
    <property type="match status" value="1"/>
</dbReference>
<keyword evidence="4" id="KW-1134">Transmembrane beta strand</keyword>
<evidence type="ECO:0000256" key="1">
    <source>
        <dbReference type="ARBA" id="ARBA00004442"/>
    </source>
</evidence>
<dbReference type="InterPro" id="IPR034746">
    <property type="entry name" value="POTRA"/>
</dbReference>
<keyword evidence="3" id="KW-0813">Transport</keyword>
<feature type="signal peptide" evidence="10">
    <location>
        <begin position="1"/>
        <end position="32"/>
    </location>
</feature>
<dbReference type="eggNOG" id="COG3210">
    <property type="taxonomic scope" value="Bacteria"/>
</dbReference>
<evidence type="ECO:0000256" key="10">
    <source>
        <dbReference type="SAM" id="SignalP"/>
    </source>
</evidence>
<proteinExistence type="inferred from homology"/>
<dbReference type="InterPro" id="IPR005565">
    <property type="entry name" value="Hemolysn_activator_HlyB_C"/>
</dbReference>
<evidence type="ECO:0000256" key="7">
    <source>
        <dbReference type="ARBA" id="ARBA00023136"/>
    </source>
</evidence>
<evidence type="ECO:0000256" key="6">
    <source>
        <dbReference type="ARBA" id="ARBA00022927"/>
    </source>
</evidence>
<evidence type="ECO:0000256" key="3">
    <source>
        <dbReference type="ARBA" id="ARBA00022448"/>
    </source>
</evidence>
<dbReference type="eggNOG" id="COG2831">
    <property type="taxonomic scope" value="Bacteria"/>
</dbReference>
<feature type="domain" description="POTRA" evidence="11">
    <location>
        <begin position="1077"/>
        <end position="1153"/>
    </location>
</feature>
<dbReference type="Gene3D" id="2.160.20.10">
    <property type="entry name" value="Single-stranded right-handed beta-helix, Pectin lyase-like"/>
    <property type="match status" value="3"/>
</dbReference>
<dbReference type="RefSeq" id="WP_011612919.1">
    <property type="nucleotide sequence ID" value="NC_008312.1"/>
</dbReference>
<dbReference type="NCBIfam" id="TIGR01901">
    <property type="entry name" value="adhes_NPXG"/>
    <property type="match status" value="1"/>
</dbReference>
<evidence type="ECO:0000256" key="2">
    <source>
        <dbReference type="ARBA" id="ARBA00009055"/>
    </source>
</evidence>
<dbReference type="InterPro" id="IPR051544">
    <property type="entry name" value="TPS_OM_transporter"/>
</dbReference>
<keyword evidence="8" id="KW-0998">Cell outer membrane</keyword>
<dbReference type="SUPFAM" id="SSF51126">
    <property type="entry name" value="Pectin lyase-like"/>
    <property type="match status" value="4"/>
</dbReference>
<dbReference type="HOGENOM" id="CLU_254909_0_0_3"/>
<dbReference type="KEGG" id="ter:Tery_3487"/>
<dbReference type="Pfam" id="PF03865">
    <property type="entry name" value="ShlB"/>
    <property type="match status" value="1"/>
</dbReference>
<evidence type="ECO:0000256" key="5">
    <source>
        <dbReference type="ARBA" id="ARBA00022692"/>
    </source>
</evidence>
<dbReference type="InterPro" id="IPR012334">
    <property type="entry name" value="Pectin_lyas_fold"/>
</dbReference>
<feature type="region of interest" description="Disordered" evidence="9">
    <location>
        <begin position="550"/>
        <end position="569"/>
    </location>
</feature>
<dbReference type="SMART" id="SM00912">
    <property type="entry name" value="Haemagg_act"/>
    <property type="match status" value="1"/>
</dbReference>
<dbReference type="GO" id="GO:0098046">
    <property type="term" value="C:type V protein secretion system complex"/>
    <property type="evidence" value="ECO:0007669"/>
    <property type="project" value="TreeGrafter"/>
</dbReference>
<dbReference type="Gene3D" id="2.40.160.50">
    <property type="entry name" value="membrane protein fhac: a member of the omp85/tpsb transporter family"/>
    <property type="match status" value="1"/>
</dbReference>
<accession>Q10YU7</accession>
<dbReference type="Gene3D" id="3.10.20.310">
    <property type="entry name" value="membrane protein fhac"/>
    <property type="match status" value="1"/>
</dbReference>
<dbReference type="InterPro" id="IPR008638">
    <property type="entry name" value="FhaB/CdiA-like_TPS"/>
</dbReference>
<comment type="similarity">
    <text evidence="2">Belongs to the TPS (TC 1.B.20) family.</text>
</comment>
<protein>
    <submittedName>
        <fullName evidence="12">Filamentous haemagglutinin family outer membrane protein</fullName>
    </submittedName>
</protein>
<comment type="subcellular location">
    <subcellularLocation>
        <location evidence="1">Cell outer membrane</location>
    </subcellularLocation>
</comment>
<dbReference type="GO" id="GO:0009279">
    <property type="term" value="C:cell outer membrane"/>
    <property type="evidence" value="ECO:0007669"/>
    <property type="project" value="UniProtKB-SubCell"/>
</dbReference>
<gene>
    <name evidence="12" type="ordered locus">Tery_3487</name>
</gene>
<dbReference type="PROSITE" id="PS51779">
    <property type="entry name" value="POTRA"/>
    <property type="match status" value="1"/>
</dbReference>
<keyword evidence="7" id="KW-0472">Membrane</keyword>
<organism evidence="12">
    <name type="scientific">Trichodesmium erythraeum (strain IMS101)</name>
    <dbReference type="NCBI Taxonomy" id="203124"/>
    <lineage>
        <taxon>Bacteria</taxon>
        <taxon>Bacillati</taxon>
        <taxon>Cyanobacteriota</taxon>
        <taxon>Cyanophyceae</taxon>
        <taxon>Oscillatoriophycideae</taxon>
        <taxon>Oscillatoriales</taxon>
        <taxon>Microcoleaceae</taxon>
        <taxon>Trichodesmium</taxon>
    </lineage>
</organism>
<reference evidence="12" key="1">
    <citation type="submission" date="2006-06" db="EMBL/GenBank/DDBJ databases">
        <title>Complete sequence of Trichodesmium erythraeum IMS101.</title>
        <authorList>
            <consortium name="US DOE Joint Genome Institute"/>
            <person name="Copeland A."/>
            <person name="Lucas S."/>
            <person name="Lapidus A."/>
            <person name="Barry K."/>
            <person name="Detter J.C."/>
            <person name="Glavina del Rio T."/>
            <person name="Hammon N."/>
            <person name="Israni S."/>
            <person name="Dalin E."/>
            <person name="Tice H."/>
            <person name="Pitluck S."/>
            <person name="Kiss H."/>
            <person name="Munk A.C."/>
            <person name="Brettin T."/>
            <person name="Bruce D."/>
            <person name="Han C."/>
            <person name="Tapia R."/>
            <person name="Gilna P."/>
            <person name="Schmutz J."/>
            <person name="Larimer F."/>
            <person name="Land M."/>
            <person name="Hauser L."/>
            <person name="Kyrpides N."/>
            <person name="Kim E."/>
            <person name="Richardson P."/>
        </authorList>
    </citation>
    <scope>NUCLEOTIDE SEQUENCE [LARGE SCALE GENOMIC DNA]</scope>
    <source>
        <strain evidence="12">IMS101</strain>
    </source>
</reference>
<dbReference type="STRING" id="203124.Tery_3487"/>
<evidence type="ECO:0000256" key="4">
    <source>
        <dbReference type="ARBA" id="ARBA00022452"/>
    </source>
</evidence>
<evidence type="ECO:0000256" key="8">
    <source>
        <dbReference type="ARBA" id="ARBA00023237"/>
    </source>
</evidence>
<evidence type="ECO:0000256" key="9">
    <source>
        <dbReference type="SAM" id="MobiDB-lite"/>
    </source>
</evidence>
<dbReference type="OrthoDB" id="435952at2"/>
<dbReference type="GO" id="GO:0008320">
    <property type="term" value="F:protein transmembrane transporter activity"/>
    <property type="evidence" value="ECO:0007669"/>
    <property type="project" value="TreeGrafter"/>
</dbReference>
<feature type="chain" id="PRO_5004179964" evidence="10">
    <location>
        <begin position="33"/>
        <end position="1570"/>
    </location>
</feature>
<dbReference type="EMBL" id="CP000393">
    <property type="protein sequence ID" value="ABG52577.1"/>
    <property type="molecule type" value="Genomic_DNA"/>
</dbReference>
<dbReference type="GO" id="GO:0046819">
    <property type="term" value="P:protein secretion by the type V secretion system"/>
    <property type="evidence" value="ECO:0007669"/>
    <property type="project" value="TreeGrafter"/>
</dbReference>
<feature type="region of interest" description="Disordered" evidence="9">
    <location>
        <begin position="670"/>
        <end position="689"/>
    </location>
</feature>
<evidence type="ECO:0000313" key="12">
    <source>
        <dbReference type="EMBL" id="ABG52577.1"/>
    </source>
</evidence>
<sequence>MNRCLMAFPFLSIAFPFLSVCTFLVFSPFALAQLLPDNTLGEENSVVTPNNIKGKDRIIIDGGAQRGANLFHSFQEFNIQQGRGVYFSNPDGVQNILTRVTGNKASQIFGTLGVDGKADLFFINPNGIIFGPEAKLDVQGSFFGATADSILFNNGFEFASSDPQAPPLLTVNVPIGLRLPENPGSILVEGLGHNINMSEYLETIFDGKEKGPRDGKEDRNLGLEVSQGQTLGLVGGDIFLRGGNLTSIGGRVELGSVHNGVVGIRKDQTLSYDPNLKFGQIQISKESSIDVSGNGRVEFQIQGEEIKVRDASIITGEIKGEGEGEGEKGGNSIIKASKSIKIEAGEYSELTLRLTSDKLPKQDFNFNKTYSAIILSTFGKRDVGELKVETESLTLQDGAFISTTTSGQGNAGNITVSARDIEMNGGGDGATLVTMTFAFAKGNAGNLTLKAAESLTLHDAIISTGSFGSAQGNTGKLTVSANAIEINAVASEGAGFFSERGSGKGKGGNLTVKAAESLTLVGNGFISTSTFGDGDAGNLTVSARDIEMSGTSRMAAQTGTRQTGGKGKGGTLMVKAAESLTLQDKAFISTDTKGDGDAGNLTVSARDIEMNSVFGLLAQTENKGNGGNLTVKAAESLTLVGNGVISTSAFGDGDAGNLTVSARDIEMSGKSRMVAQTGRRQTGGKGKGGTLMVKAAESLTLQDEAFISTTTFGDGDAGNLTVSARDIEMSSIFGSGVFAQTENKGNGGNLTVEVAESLTLQDGAIISTRSLGDGDAGNITISARDIEIIGTSPDGKYFSSLTAEGRAKGAAGSITINSNNIRLENQANLKAETQAGGEGSIIINNNKDLILRNKSKITTSAKGRATGGNITIKTENLVAPDNSDISADAEKASGGQVDITAAGIFGIKFRPEKTERSDITVTSEFDRDGEVNINTPDVDPSDGLVEFDDTIPDISNLLDQNPCRKGQNSKFIITGRGGLPPTLEDPFTPTHIWQGSETSVTPPKAITPSEQEFIEAQGWISNSQGIELITNPETATPTSPWLIPPNCKQLDAFEPPPYLLASSKGNIPTSTSEPLKVTIKQFNFEGNTKFSNQELQQQLTPYLNKPITFAQLIAARTAITKYYTKNNYITSGAFIPPQTMSDNGTVTLRVVEGKVGEINVNIQGRLNENYIKSRLEKATTAPLNQEKLVSALQLLQIDPLVKTISAELSSGVRPDTSRLDIRIETANPWQIETISNNGRAPSVGTFRRGVEVGHRNVTGIGDSLNALYTNTDGSDMVEVSYAIPVNSSNGRIELFYRHRDNKVVESPFERLDIESNSNTYKLSFSQPIMQTPWQTLTLGLSAIKRDSQTSILGENYPLSEGADENGETKLSILQLFQDYELRGKNQVLAFNSQLNVGLGILDATKNSSEPDSRFLYWRGQGQWVRELAKNTLLVVGADLQLSPFDLVPKEQFGLGGYRSVRAYRQDTRLTDNGALGTVELRLPLPWISGKNRLFQVVPFIDGGVAWNSDDEEVEGSKALAAAGVGLQVNLWEKINMRLDYGIPLVDVDSPDKTAQEEGFYFSFSTTPFSF</sequence>
<dbReference type="Pfam" id="PF05860">
    <property type="entry name" value="TPS"/>
    <property type="match status" value="1"/>
</dbReference>
<keyword evidence="10" id="KW-0732">Signal</keyword>
<dbReference type="InterPro" id="IPR011050">
    <property type="entry name" value="Pectin_lyase_fold/virulence"/>
</dbReference>
<keyword evidence="5" id="KW-0812">Transmembrane</keyword>
<evidence type="ECO:0000259" key="11">
    <source>
        <dbReference type="PROSITE" id="PS51779"/>
    </source>
</evidence>
<name>Q10YU7_TRIEI</name>
<keyword evidence="6" id="KW-0653">Protein transport</keyword>
<dbReference type="InterPro" id="IPR013686">
    <property type="entry name" value="Polypept-transport_assoc_ShlB"/>
</dbReference>